<proteinExistence type="predicted"/>
<dbReference type="Proteomes" id="UP000518266">
    <property type="component" value="Unassembled WGS sequence"/>
</dbReference>
<protein>
    <submittedName>
        <fullName evidence="1">Uncharacterized protein</fullName>
    </submittedName>
</protein>
<sequence length="56" mass="6474">MMEFRMGYRSQDRVRLIAKSPCPVLLHTVMMSHPLFPWTTLGICLEPRGGNDERVV</sequence>
<dbReference type="EMBL" id="JAAKFY010000018">
    <property type="protein sequence ID" value="KAF3842777.1"/>
    <property type="molecule type" value="Genomic_DNA"/>
</dbReference>
<accession>A0A7J5Y274</accession>
<evidence type="ECO:0000313" key="1">
    <source>
        <dbReference type="EMBL" id="KAF3842777.1"/>
    </source>
</evidence>
<reference evidence="1 2" key="1">
    <citation type="submission" date="2020-03" db="EMBL/GenBank/DDBJ databases">
        <title>Dissostichus mawsoni Genome sequencing and assembly.</title>
        <authorList>
            <person name="Park H."/>
        </authorList>
    </citation>
    <scope>NUCLEOTIDE SEQUENCE [LARGE SCALE GENOMIC DNA]</scope>
    <source>
        <strain evidence="1">DM0001</strain>
        <tissue evidence="1">Muscle</tissue>
    </source>
</reference>
<organism evidence="1 2">
    <name type="scientific">Dissostichus mawsoni</name>
    <name type="common">Antarctic cod</name>
    <dbReference type="NCBI Taxonomy" id="36200"/>
    <lineage>
        <taxon>Eukaryota</taxon>
        <taxon>Metazoa</taxon>
        <taxon>Chordata</taxon>
        <taxon>Craniata</taxon>
        <taxon>Vertebrata</taxon>
        <taxon>Euteleostomi</taxon>
        <taxon>Actinopterygii</taxon>
        <taxon>Neopterygii</taxon>
        <taxon>Teleostei</taxon>
        <taxon>Neoteleostei</taxon>
        <taxon>Acanthomorphata</taxon>
        <taxon>Eupercaria</taxon>
        <taxon>Perciformes</taxon>
        <taxon>Notothenioidei</taxon>
        <taxon>Nototheniidae</taxon>
        <taxon>Dissostichus</taxon>
    </lineage>
</organism>
<name>A0A7J5Y274_DISMA</name>
<dbReference type="AlphaFoldDB" id="A0A7J5Y274"/>
<keyword evidence="2" id="KW-1185">Reference proteome</keyword>
<evidence type="ECO:0000313" key="2">
    <source>
        <dbReference type="Proteomes" id="UP000518266"/>
    </source>
</evidence>
<gene>
    <name evidence="1" type="ORF">F7725_001626</name>
</gene>
<comment type="caution">
    <text evidence="1">The sequence shown here is derived from an EMBL/GenBank/DDBJ whole genome shotgun (WGS) entry which is preliminary data.</text>
</comment>